<dbReference type="Proteomes" id="UP000198803">
    <property type="component" value="Chromosome I"/>
</dbReference>
<protein>
    <submittedName>
        <fullName evidence="1">Phage protein D</fullName>
    </submittedName>
</protein>
<name>A0ABY0QH27_9BRAD</name>
<gene>
    <name evidence="1" type="ORF">SAMN05444163_8017</name>
</gene>
<organism evidence="1 2">
    <name type="scientific">Bradyrhizobium ottawaense</name>
    <dbReference type="NCBI Taxonomy" id="931866"/>
    <lineage>
        <taxon>Bacteria</taxon>
        <taxon>Pseudomonadati</taxon>
        <taxon>Pseudomonadota</taxon>
        <taxon>Alphaproteobacteria</taxon>
        <taxon>Hyphomicrobiales</taxon>
        <taxon>Nitrobacteraceae</taxon>
        <taxon>Bradyrhizobium</taxon>
    </lineage>
</organism>
<dbReference type="EMBL" id="LT629693">
    <property type="protein sequence ID" value="SDK39728.1"/>
    <property type="molecule type" value="Genomic_DNA"/>
</dbReference>
<reference evidence="1 2" key="1">
    <citation type="submission" date="2016-10" db="EMBL/GenBank/DDBJ databases">
        <authorList>
            <person name="Varghese N."/>
            <person name="Submissions S."/>
        </authorList>
    </citation>
    <scope>NUCLEOTIDE SEQUENCE [LARGE SCALE GENOMIC DNA]</scope>
    <source>
        <strain evidence="1 2">GAS524</strain>
    </source>
</reference>
<accession>A0ABY0QH27</accession>
<dbReference type="SUPFAM" id="SSF69279">
    <property type="entry name" value="Phage tail proteins"/>
    <property type="match status" value="1"/>
</dbReference>
<keyword evidence="2" id="KW-1185">Reference proteome</keyword>
<sequence>MPSGYTPIYRVSKDGIDITGQFNDRTTQIKVDLQAGNGNDDQCTITVDDRDWRVARPIPGESLQIWLGYAEIGLAYMGSFEIDDVTFVGPPRSIKLTGKSTGSNDIQKAPAIKDFENKSISDILGGMAGKTGLGVSISGALGDIKIPFKNQVVSNLHMIHELERLTGAVAKVVDGHLMFVKRDGGESASGVALPTLVLQPEHFGTWQVRYTSKPGYGGVKAAYFDKDEMVRKWVDSAVGGGLGGLANKFTGNFNIGQLFNSKEEAQQAASSQAANFKRAEVQGVFDLAKGDPWIRDQQTLIVTGMRDGINGSYVIDKVTHTYIKSTGIKSQMECKQPGDGADYAEASKEFMRPGPGELLGEYLRTHPEINPGDLSKSDIDAITEAGRLP</sequence>
<dbReference type="RefSeq" id="WP_172805596.1">
    <property type="nucleotide sequence ID" value="NZ_LT629693.1"/>
</dbReference>
<proteinExistence type="predicted"/>
<evidence type="ECO:0000313" key="2">
    <source>
        <dbReference type="Proteomes" id="UP000198803"/>
    </source>
</evidence>
<evidence type="ECO:0000313" key="1">
    <source>
        <dbReference type="EMBL" id="SDK39728.1"/>
    </source>
</evidence>